<dbReference type="PANTHER" id="PTHR36838">
    <property type="entry name" value="AUXIN EFFLUX CARRIER FAMILY PROTEIN"/>
    <property type="match status" value="1"/>
</dbReference>
<evidence type="ECO:0000256" key="1">
    <source>
        <dbReference type="ARBA" id="ARBA00004651"/>
    </source>
</evidence>
<accession>A0A5S9QZL2</accession>
<evidence type="ECO:0008006" key="11">
    <source>
        <dbReference type="Google" id="ProtNLM"/>
    </source>
</evidence>
<dbReference type="Pfam" id="PF03547">
    <property type="entry name" value="Mem_trans"/>
    <property type="match status" value="1"/>
</dbReference>
<evidence type="ECO:0000256" key="7">
    <source>
        <dbReference type="ARBA" id="ARBA00023136"/>
    </source>
</evidence>
<comment type="subcellular location">
    <subcellularLocation>
        <location evidence="1">Cell membrane</location>
        <topology evidence="1">Multi-pass membrane protein</topology>
    </subcellularLocation>
</comment>
<dbReference type="OrthoDB" id="9786183at2"/>
<keyword evidence="7 8" id="KW-0472">Membrane</keyword>
<evidence type="ECO:0000256" key="8">
    <source>
        <dbReference type="SAM" id="Phobius"/>
    </source>
</evidence>
<feature type="transmembrane region" description="Helical" evidence="8">
    <location>
        <begin position="187"/>
        <end position="206"/>
    </location>
</feature>
<evidence type="ECO:0000256" key="2">
    <source>
        <dbReference type="ARBA" id="ARBA00010145"/>
    </source>
</evidence>
<feature type="transmembrane region" description="Helical" evidence="8">
    <location>
        <begin position="59"/>
        <end position="79"/>
    </location>
</feature>
<evidence type="ECO:0000256" key="5">
    <source>
        <dbReference type="ARBA" id="ARBA00022692"/>
    </source>
</evidence>
<feature type="transmembrane region" description="Helical" evidence="8">
    <location>
        <begin position="218"/>
        <end position="240"/>
    </location>
</feature>
<evidence type="ECO:0000313" key="10">
    <source>
        <dbReference type="Proteomes" id="UP000441399"/>
    </source>
</evidence>
<dbReference type="InterPro" id="IPR004776">
    <property type="entry name" value="Mem_transp_PIN-like"/>
</dbReference>
<feature type="transmembrane region" description="Helical" evidence="8">
    <location>
        <begin position="156"/>
        <end position="175"/>
    </location>
</feature>
<proteinExistence type="inferred from homology"/>
<keyword evidence="10" id="KW-1185">Reference proteome</keyword>
<feature type="transmembrane region" description="Helical" evidence="8">
    <location>
        <begin position="246"/>
        <end position="268"/>
    </location>
</feature>
<evidence type="ECO:0000256" key="4">
    <source>
        <dbReference type="ARBA" id="ARBA00022475"/>
    </source>
</evidence>
<feature type="transmembrane region" description="Helical" evidence="8">
    <location>
        <begin position="6"/>
        <end position="22"/>
    </location>
</feature>
<dbReference type="PANTHER" id="PTHR36838:SF1">
    <property type="entry name" value="SLR1864 PROTEIN"/>
    <property type="match status" value="1"/>
</dbReference>
<dbReference type="AlphaFoldDB" id="A0A5S9QZL2"/>
<sequence length="304" mass="33346">MHSFIEILIFLALGIGVQRWMRLPAVTPLKLNQFVINVTLPAVVLLNIPQLAIDRELLFPMFAGWLAVAMCAAAVMIASRLLGWRREVTGCLLLVAVLGNTSYLGFPMVVTLFGNSGLGYAIIYDQLGNFVPLAVYGTIVVALFSPRDEKISVPLVLRRILSFPPFVALLIALFVPLDYPRWLESTLSYVSLTMVPLTMFIIGLQFRLRVDPHDRVPLLLGLTFKMVLAPLVVLLFGWQLGYRGEILGVTAFEAAMPTMVTAGAMAIAANMAPRLSIAMIGIGLISGFVLLPLYAQGLQWLLAF</sequence>
<keyword evidence="4" id="KW-1003">Cell membrane</keyword>
<feature type="transmembrane region" description="Helical" evidence="8">
    <location>
        <begin position="34"/>
        <end position="53"/>
    </location>
</feature>
<dbReference type="GO" id="GO:0005886">
    <property type="term" value="C:plasma membrane"/>
    <property type="evidence" value="ECO:0007669"/>
    <property type="project" value="UniProtKB-SubCell"/>
</dbReference>
<dbReference type="Gene3D" id="1.20.1530.20">
    <property type="match status" value="1"/>
</dbReference>
<keyword evidence="5 8" id="KW-0812">Transmembrane</keyword>
<protein>
    <recommendedName>
        <fullName evidence="11">AEC family transporter</fullName>
    </recommendedName>
</protein>
<name>A0A5S9QZL2_9GAMM</name>
<feature type="transmembrane region" description="Helical" evidence="8">
    <location>
        <begin position="126"/>
        <end position="144"/>
    </location>
</feature>
<dbReference type="Proteomes" id="UP000441399">
    <property type="component" value="Unassembled WGS sequence"/>
</dbReference>
<reference evidence="9 10" key="1">
    <citation type="submission" date="2019-11" db="EMBL/GenBank/DDBJ databases">
        <authorList>
            <person name="Holert J."/>
        </authorList>
    </citation>
    <scope>NUCLEOTIDE SEQUENCE [LARGE SCALE GENOMIC DNA]</scope>
    <source>
        <strain evidence="9">SB11_3</strain>
    </source>
</reference>
<evidence type="ECO:0000256" key="6">
    <source>
        <dbReference type="ARBA" id="ARBA00022989"/>
    </source>
</evidence>
<feature type="transmembrane region" description="Helical" evidence="8">
    <location>
        <begin position="91"/>
        <end position="114"/>
    </location>
</feature>
<dbReference type="EMBL" id="CACSIO010000062">
    <property type="protein sequence ID" value="CAA0125860.1"/>
    <property type="molecule type" value="Genomic_DNA"/>
</dbReference>
<organism evidence="9 10">
    <name type="scientific">BD1-7 clade bacterium</name>
    <dbReference type="NCBI Taxonomy" id="2029982"/>
    <lineage>
        <taxon>Bacteria</taxon>
        <taxon>Pseudomonadati</taxon>
        <taxon>Pseudomonadota</taxon>
        <taxon>Gammaproteobacteria</taxon>
        <taxon>Cellvibrionales</taxon>
        <taxon>Spongiibacteraceae</taxon>
        <taxon>BD1-7 clade</taxon>
    </lineage>
</organism>
<comment type="similarity">
    <text evidence="2">Belongs to the auxin efflux carrier (TC 2.A.69) family.</text>
</comment>
<feature type="transmembrane region" description="Helical" evidence="8">
    <location>
        <begin position="275"/>
        <end position="295"/>
    </location>
</feature>
<evidence type="ECO:0000256" key="3">
    <source>
        <dbReference type="ARBA" id="ARBA00022448"/>
    </source>
</evidence>
<dbReference type="GO" id="GO:0055085">
    <property type="term" value="P:transmembrane transport"/>
    <property type="evidence" value="ECO:0007669"/>
    <property type="project" value="InterPro"/>
</dbReference>
<evidence type="ECO:0000313" key="9">
    <source>
        <dbReference type="EMBL" id="CAA0125860.1"/>
    </source>
</evidence>
<keyword evidence="3" id="KW-0813">Transport</keyword>
<gene>
    <name evidence="9" type="ORF">OPDIPICF_03664</name>
</gene>
<dbReference type="InterPro" id="IPR038770">
    <property type="entry name" value="Na+/solute_symporter_sf"/>
</dbReference>
<keyword evidence="6 8" id="KW-1133">Transmembrane helix</keyword>